<comment type="similarity">
    <text evidence="2">Belongs to the UPF0410 family.</text>
</comment>
<keyword evidence="4 7" id="KW-0812">Transmembrane</keyword>
<proteinExistence type="inferred from homology"/>
<sequence length="77" mass="8023">MLFHILLGGIAGWLAGKVMKGDGYGVIFDILLGLIGGWVGGALLGWIGIHTGGDISYLVTAFLGAVLLVWISRLIKG</sequence>
<comment type="subcellular location">
    <subcellularLocation>
        <location evidence="1">Cell membrane</location>
        <topology evidence="1">Multi-pass membrane protein</topology>
    </subcellularLocation>
</comment>
<feature type="transmembrane region" description="Helical" evidence="7">
    <location>
        <begin position="26"/>
        <end position="49"/>
    </location>
</feature>
<dbReference type="RefSeq" id="WP_184626387.1">
    <property type="nucleotide sequence ID" value="NZ_JACHCC010000008.1"/>
</dbReference>
<dbReference type="Proteomes" id="UP000521017">
    <property type="component" value="Unassembled WGS sequence"/>
</dbReference>
<dbReference type="InterPro" id="IPR007341">
    <property type="entry name" value="Transgly_assoc"/>
</dbReference>
<dbReference type="EMBL" id="JACHCC010000008">
    <property type="protein sequence ID" value="MBB6501029.1"/>
    <property type="molecule type" value="Genomic_DNA"/>
</dbReference>
<keyword evidence="6 7" id="KW-0472">Membrane</keyword>
<keyword evidence="5 7" id="KW-1133">Transmembrane helix</keyword>
<organism evidence="8 9">
    <name type="scientific">Pedobacter cryoconitis</name>
    <dbReference type="NCBI Taxonomy" id="188932"/>
    <lineage>
        <taxon>Bacteria</taxon>
        <taxon>Pseudomonadati</taxon>
        <taxon>Bacteroidota</taxon>
        <taxon>Sphingobacteriia</taxon>
        <taxon>Sphingobacteriales</taxon>
        <taxon>Sphingobacteriaceae</taxon>
        <taxon>Pedobacter</taxon>
    </lineage>
</organism>
<evidence type="ECO:0000256" key="1">
    <source>
        <dbReference type="ARBA" id="ARBA00004651"/>
    </source>
</evidence>
<accession>A0A7X0J4K3</accession>
<evidence type="ECO:0000256" key="2">
    <source>
        <dbReference type="ARBA" id="ARBA00011006"/>
    </source>
</evidence>
<feature type="transmembrane region" description="Helical" evidence="7">
    <location>
        <begin position="55"/>
        <end position="75"/>
    </location>
</feature>
<keyword evidence="3" id="KW-1003">Cell membrane</keyword>
<evidence type="ECO:0000313" key="9">
    <source>
        <dbReference type="Proteomes" id="UP000521017"/>
    </source>
</evidence>
<evidence type="ECO:0000256" key="7">
    <source>
        <dbReference type="SAM" id="Phobius"/>
    </source>
</evidence>
<name>A0A7X0J4K3_9SPHI</name>
<protein>
    <submittedName>
        <fullName evidence="8">Putative membrane protein YeaQ/YmgE (Transglycosylase-associated protein family)</fullName>
    </submittedName>
</protein>
<dbReference type="GO" id="GO:0005886">
    <property type="term" value="C:plasma membrane"/>
    <property type="evidence" value="ECO:0007669"/>
    <property type="project" value="UniProtKB-SubCell"/>
</dbReference>
<dbReference type="Pfam" id="PF04226">
    <property type="entry name" value="Transgly_assoc"/>
    <property type="match status" value="1"/>
</dbReference>
<dbReference type="AlphaFoldDB" id="A0A7X0J4K3"/>
<gene>
    <name evidence="8" type="ORF">HDF25_003192</name>
</gene>
<dbReference type="PANTHER" id="PTHR33884:SF3">
    <property type="entry name" value="UPF0410 PROTEIN YMGE"/>
    <property type="match status" value="1"/>
</dbReference>
<comment type="caution">
    <text evidence="8">The sequence shown here is derived from an EMBL/GenBank/DDBJ whole genome shotgun (WGS) entry which is preliminary data.</text>
</comment>
<evidence type="ECO:0000256" key="6">
    <source>
        <dbReference type="ARBA" id="ARBA00023136"/>
    </source>
</evidence>
<evidence type="ECO:0000256" key="4">
    <source>
        <dbReference type="ARBA" id="ARBA00022692"/>
    </source>
</evidence>
<reference evidence="8 9" key="1">
    <citation type="submission" date="2020-08" db="EMBL/GenBank/DDBJ databases">
        <title>Genomic Encyclopedia of Type Strains, Phase IV (KMG-V): Genome sequencing to study the core and pangenomes of soil and plant-associated prokaryotes.</title>
        <authorList>
            <person name="Whitman W."/>
        </authorList>
    </citation>
    <scope>NUCLEOTIDE SEQUENCE [LARGE SCALE GENOMIC DNA]</scope>
    <source>
        <strain evidence="8 9">M2T3</strain>
    </source>
</reference>
<dbReference type="PANTHER" id="PTHR33884">
    <property type="entry name" value="UPF0410 PROTEIN YMGE"/>
    <property type="match status" value="1"/>
</dbReference>
<evidence type="ECO:0000256" key="3">
    <source>
        <dbReference type="ARBA" id="ARBA00022475"/>
    </source>
</evidence>
<evidence type="ECO:0000256" key="5">
    <source>
        <dbReference type="ARBA" id="ARBA00022989"/>
    </source>
</evidence>
<evidence type="ECO:0000313" key="8">
    <source>
        <dbReference type="EMBL" id="MBB6501029.1"/>
    </source>
</evidence>